<dbReference type="PROSITE" id="PS00107">
    <property type="entry name" value="PROTEIN_KINASE_ATP"/>
    <property type="match status" value="1"/>
</dbReference>
<keyword evidence="7" id="KW-0812">Transmembrane</keyword>
<dbReference type="InterPro" id="IPR000719">
    <property type="entry name" value="Prot_kinase_dom"/>
</dbReference>
<evidence type="ECO:0000256" key="2">
    <source>
        <dbReference type="ARBA" id="ARBA00022741"/>
    </source>
</evidence>
<dbReference type="Proteomes" id="UP000702544">
    <property type="component" value="Unassembled WGS sequence"/>
</dbReference>
<feature type="region of interest" description="Disordered" evidence="6">
    <location>
        <begin position="327"/>
        <end position="384"/>
    </location>
</feature>
<keyword evidence="1" id="KW-0808">Transferase</keyword>
<reference evidence="9 10" key="1">
    <citation type="submission" date="2020-01" db="EMBL/GenBank/DDBJ databases">
        <title>Genomes assembled from Gulf of Kutch pelagic sediment metagenomes.</title>
        <authorList>
            <person name="Chandrashekar M."/>
            <person name="Mahajan M.S."/>
            <person name="Dave K.J."/>
            <person name="Vatsa P."/>
            <person name="Nathani N.M."/>
        </authorList>
    </citation>
    <scope>NUCLEOTIDE SEQUENCE [LARGE SCALE GENOMIC DNA]</scope>
    <source>
        <strain evidence="9">KS3-K002</strain>
    </source>
</reference>
<organism evidence="9 10">
    <name type="scientific">Candidatus Kutchimonas denitrificans</name>
    <dbReference type="NCBI Taxonomy" id="3056748"/>
    <lineage>
        <taxon>Bacteria</taxon>
        <taxon>Pseudomonadati</taxon>
        <taxon>Gemmatimonadota</taxon>
        <taxon>Gemmatimonadia</taxon>
        <taxon>Candidatus Palauibacterales</taxon>
        <taxon>Candidatus Palauibacteraceae</taxon>
        <taxon>Candidatus Kutchimonas</taxon>
    </lineage>
</organism>
<evidence type="ECO:0000256" key="3">
    <source>
        <dbReference type="ARBA" id="ARBA00022777"/>
    </source>
</evidence>
<dbReference type="EMBL" id="JAACAK010000112">
    <property type="protein sequence ID" value="NIR76035.1"/>
    <property type="molecule type" value="Genomic_DNA"/>
</dbReference>
<dbReference type="AlphaFoldDB" id="A0AAE5CCR6"/>
<feature type="non-terminal residue" evidence="9">
    <location>
        <position position="476"/>
    </location>
</feature>
<feature type="binding site" evidence="5">
    <location>
        <position position="83"/>
    </location>
    <ligand>
        <name>ATP</name>
        <dbReference type="ChEBI" id="CHEBI:30616"/>
    </ligand>
</feature>
<dbReference type="InterPro" id="IPR011009">
    <property type="entry name" value="Kinase-like_dom_sf"/>
</dbReference>
<dbReference type="PROSITE" id="PS00108">
    <property type="entry name" value="PROTEIN_KINASE_ST"/>
    <property type="match status" value="1"/>
</dbReference>
<dbReference type="GO" id="GO:0005524">
    <property type="term" value="F:ATP binding"/>
    <property type="evidence" value="ECO:0007669"/>
    <property type="project" value="UniProtKB-UniRule"/>
</dbReference>
<keyword evidence="3 9" id="KW-0418">Kinase</keyword>
<dbReference type="InterPro" id="IPR017441">
    <property type="entry name" value="Protein_kinase_ATP_BS"/>
</dbReference>
<evidence type="ECO:0000313" key="9">
    <source>
        <dbReference type="EMBL" id="NIR76035.1"/>
    </source>
</evidence>
<dbReference type="SUPFAM" id="SSF56112">
    <property type="entry name" value="Protein kinase-like (PK-like)"/>
    <property type="match status" value="1"/>
</dbReference>
<dbReference type="GO" id="GO:0004674">
    <property type="term" value="F:protein serine/threonine kinase activity"/>
    <property type="evidence" value="ECO:0007669"/>
    <property type="project" value="TreeGrafter"/>
</dbReference>
<feature type="region of interest" description="Disordered" evidence="6">
    <location>
        <begin position="427"/>
        <end position="476"/>
    </location>
</feature>
<dbReference type="InterPro" id="IPR026870">
    <property type="entry name" value="Zinc_ribbon_dom"/>
</dbReference>
<keyword evidence="2 5" id="KW-0547">Nucleotide-binding</keyword>
<sequence length="476" mass="51256">MEVCVHCSTPLPDGSHYCSQCGTPTSGGRTDAPTVTPQGREIYDRLTEATVGKYEVLRELGRGGMAVVFLAHQKSLDRLVAIKVLLPLLAYDPEIVERFMREAKTQGKLDHPNIIQVFEVYNESGLTFFSVPFISGMSLRTALRDDPRPGLNKIKRYLRQAADALAYAHRRGVVHRDVKPDNILIDSERGRVILTDFGIAKALAAETTLTTPGDLLGTPQYMSPEQGEGRHDLDGRADQYSLGLIGWEMLAGRRPFQADNLAELMYKHRFEEPEDIDSIRPDAPRNLRAAIKRAISKDRELRFPNMDEFAAAMDAPDHVVIEVPAKEEEKAVEGGEETTVRIPTPPSMRKTPTPPSGPTPSDEPWAASAPTPPEPAEPAASDQPATVRLAEVERRKGPHLGLLIGGIGAVIVIATVVLLAGPFSPFDGPEPTDPTAAQQAGPETGGEAVTPATEGPETAGGGEEPATGDELAAGGP</sequence>
<feature type="compositionally biased region" description="Low complexity" evidence="6">
    <location>
        <begin position="359"/>
        <end position="369"/>
    </location>
</feature>
<dbReference type="PANTHER" id="PTHR43289">
    <property type="entry name" value="MITOGEN-ACTIVATED PROTEIN KINASE KINASE KINASE 20-RELATED"/>
    <property type="match status" value="1"/>
</dbReference>
<dbReference type="PROSITE" id="PS50011">
    <property type="entry name" value="PROTEIN_KINASE_DOM"/>
    <property type="match status" value="1"/>
</dbReference>
<dbReference type="InterPro" id="IPR008271">
    <property type="entry name" value="Ser/Thr_kinase_AS"/>
</dbReference>
<keyword evidence="7" id="KW-1133">Transmembrane helix</keyword>
<dbReference type="Gene3D" id="1.10.510.10">
    <property type="entry name" value="Transferase(Phosphotransferase) domain 1"/>
    <property type="match status" value="1"/>
</dbReference>
<evidence type="ECO:0000313" key="10">
    <source>
        <dbReference type="Proteomes" id="UP000702544"/>
    </source>
</evidence>
<feature type="domain" description="Protein kinase" evidence="8">
    <location>
        <begin position="54"/>
        <end position="321"/>
    </location>
</feature>
<dbReference type="PANTHER" id="PTHR43289:SF6">
    <property type="entry name" value="SERINE_THREONINE-PROTEIN KINASE NEKL-3"/>
    <property type="match status" value="1"/>
</dbReference>
<dbReference type="Gene3D" id="3.30.200.20">
    <property type="entry name" value="Phosphorylase Kinase, domain 1"/>
    <property type="match status" value="1"/>
</dbReference>
<dbReference type="SMART" id="SM00220">
    <property type="entry name" value="S_TKc"/>
    <property type="match status" value="1"/>
</dbReference>
<evidence type="ECO:0000259" key="8">
    <source>
        <dbReference type="PROSITE" id="PS50011"/>
    </source>
</evidence>
<accession>A0AAE5CCR6</accession>
<dbReference type="Pfam" id="PF13240">
    <property type="entry name" value="Zn_Ribbon_1"/>
    <property type="match status" value="1"/>
</dbReference>
<gene>
    <name evidence="9" type="ORF">GWO12_13150</name>
</gene>
<protein>
    <submittedName>
        <fullName evidence="9">Protein kinase</fullName>
    </submittedName>
</protein>
<proteinExistence type="predicted"/>
<evidence type="ECO:0000256" key="5">
    <source>
        <dbReference type="PROSITE-ProRule" id="PRU10141"/>
    </source>
</evidence>
<keyword evidence="7" id="KW-0472">Membrane</keyword>
<dbReference type="CDD" id="cd14014">
    <property type="entry name" value="STKc_PknB_like"/>
    <property type="match status" value="1"/>
</dbReference>
<dbReference type="Pfam" id="PF00069">
    <property type="entry name" value="Pkinase"/>
    <property type="match status" value="1"/>
</dbReference>
<comment type="caution">
    <text evidence="9">The sequence shown here is derived from an EMBL/GenBank/DDBJ whole genome shotgun (WGS) entry which is preliminary data.</text>
</comment>
<evidence type="ECO:0000256" key="4">
    <source>
        <dbReference type="ARBA" id="ARBA00022840"/>
    </source>
</evidence>
<feature type="transmembrane region" description="Helical" evidence="7">
    <location>
        <begin position="400"/>
        <end position="421"/>
    </location>
</feature>
<evidence type="ECO:0000256" key="7">
    <source>
        <dbReference type="SAM" id="Phobius"/>
    </source>
</evidence>
<keyword evidence="4 5" id="KW-0067">ATP-binding</keyword>
<evidence type="ECO:0000256" key="6">
    <source>
        <dbReference type="SAM" id="MobiDB-lite"/>
    </source>
</evidence>
<name>A0AAE5CCR6_9BACT</name>
<evidence type="ECO:0000256" key="1">
    <source>
        <dbReference type="ARBA" id="ARBA00022679"/>
    </source>
</evidence>